<protein>
    <submittedName>
        <fullName evidence="13">Zinc finger protein 235</fullName>
    </submittedName>
</protein>
<dbReference type="PANTHER" id="PTHR23235:SF142">
    <property type="entry name" value="ZINC FINGER PROTEIN 384"/>
    <property type="match status" value="1"/>
</dbReference>
<evidence type="ECO:0000256" key="2">
    <source>
        <dbReference type="ARBA" id="ARBA00004123"/>
    </source>
</evidence>
<dbReference type="GO" id="GO:0008270">
    <property type="term" value="F:zinc ion binding"/>
    <property type="evidence" value="ECO:0007669"/>
    <property type="project" value="UniProtKB-KW"/>
</dbReference>
<dbReference type="FunFam" id="3.30.160.60:FF:002343">
    <property type="entry name" value="Zinc finger protein 33A"/>
    <property type="match status" value="1"/>
</dbReference>
<evidence type="ECO:0000256" key="7">
    <source>
        <dbReference type="ARBA" id="ARBA00022833"/>
    </source>
</evidence>
<evidence type="ECO:0000259" key="12">
    <source>
        <dbReference type="PROSITE" id="PS50157"/>
    </source>
</evidence>
<feature type="domain" description="C2H2-type" evidence="12">
    <location>
        <begin position="411"/>
        <end position="438"/>
    </location>
</feature>
<dbReference type="FunFam" id="3.30.160.60:FF:000913">
    <property type="entry name" value="zinc finger protein 235 isoform X1"/>
    <property type="match status" value="1"/>
</dbReference>
<comment type="similarity">
    <text evidence="3">Belongs to the krueppel C2H2-type zinc-finger protein family.</text>
</comment>
<evidence type="ECO:0000313" key="13">
    <source>
        <dbReference type="EMBL" id="KAB1274952.1"/>
    </source>
</evidence>
<feature type="domain" description="C2H2-type" evidence="12">
    <location>
        <begin position="327"/>
        <end position="354"/>
    </location>
</feature>
<keyword evidence="5" id="KW-0677">Repeat</keyword>
<name>A0A5N4DUY7_CAMDR</name>
<evidence type="ECO:0000256" key="3">
    <source>
        <dbReference type="ARBA" id="ARBA00006991"/>
    </source>
</evidence>
<proteinExistence type="inferred from homology"/>
<dbReference type="GO" id="GO:0005634">
    <property type="term" value="C:nucleus"/>
    <property type="evidence" value="ECO:0007669"/>
    <property type="project" value="UniProtKB-SubCell"/>
</dbReference>
<comment type="subcellular location">
    <subcellularLocation>
        <location evidence="2">Nucleus</location>
    </subcellularLocation>
</comment>
<keyword evidence="7" id="KW-0862">Zinc</keyword>
<dbReference type="InterPro" id="IPR013087">
    <property type="entry name" value="Znf_C2H2_type"/>
</dbReference>
<dbReference type="AlphaFoldDB" id="A0A5N4DUY7"/>
<dbReference type="GO" id="GO:0000978">
    <property type="term" value="F:RNA polymerase II cis-regulatory region sequence-specific DNA binding"/>
    <property type="evidence" value="ECO:0007669"/>
    <property type="project" value="TreeGrafter"/>
</dbReference>
<dbReference type="STRING" id="9838.ENSCDRP00005008065"/>
<evidence type="ECO:0000256" key="9">
    <source>
        <dbReference type="ARBA" id="ARBA00023242"/>
    </source>
</evidence>
<feature type="region of interest" description="Disordered" evidence="11">
    <location>
        <begin position="104"/>
        <end position="126"/>
    </location>
</feature>
<dbReference type="FunFam" id="3.30.160.60:FF:000663">
    <property type="entry name" value="Zinc finger protein 45"/>
    <property type="match status" value="1"/>
</dbReference>
<keyword evidence="9" id="KW-0539">Nucleus</keyword>
<dbReference type="Pfam" id="PF00096">
    <property type="entry name" value="zf-C2H2"/>
    <property type="match status" value="5"/>
</dbReference>
<dbReference type="EMBL" id="JWIN03000009">
    <property type="protein sequence ID" value="KAB1274952.1"/>
    <property type="molecule type" value="Genomic_DNA"/>
</dbReference>
<dbReference type="PROSITE" id="PS00028">
    <property type="entry name" value="ZINC_FINGER_C2H2_1"/>
    <property type="match status" value="5"/>
</dbReference>
<sequence length="449" mass="50985">MNRFVSIQIPAKIHSVASSHYSSHCLGQEFQVSSEGHQSSKPEMISQLEREEKLWMTEIQTQGGVRNHSEMEPLHETGVRCLSLGELSCWQIKRHVMNKLTQSQDSGLNIRGESSESPKPCNPSAGVSLQAHVEDSCVISLIEDHSNVTENQGFPSGRVQNSWNKLYLNEAQNYQRRCQQTLMKHKLFMFAPCSDIDIFSCISHHHEDDTVHKREQGHGNRERGEDILKASPLARLSVTQTTQKTSQCDNKHENEFSDGFHLELHQQVHSGKESPTCGTREKDARYGSAVPIQPGTKRYWCHECGKGFSQSSNLQTHQRVHTGEKPYSCHECGKSFNQTSHLYAHLPVHTGEKPYRCESCGKGFSRSTDLNIHCRVHTGEKPYKCEVCGKGFTQRSHLQAHERIHTGEKPYRCADCGKRFSCSSNLHTHQRVHTEEKPFIIDKESFKSP</sequence>
<keyword evidence="14" id="KW-1185">Reference proteome</keyword>
<comment type="caution">
    <text evidence="13">The sequence shown here is derived from an EMBL/GenBank/DDBJ whole genome shotgun (WGS) entry which is preliminary data.</text>
</comment>
<dbReference type="SMART" id="SM00355">
    <property type="entry name" value="ZnF_C2H2"/>
    <property type="match status" value="5"/>
</dbReference>
<feature type="domain" description="C2H2-type" evidence="12">
    <location>
        <begin position="299"/>
        <end position="326"/>
    </location>
</feature>
<evidence type="ECO:0000256" key="10">
    <source>
        <dbReference type="PROSITE-ProRule" id="PRU00042"/>
    </source>
</evidence>
<gene>
    <name evidence="13" type="ORF">Cadr_000011830</name>
</gene>
<feature type="domain" description="C2H2-type" evidence="12">
    <location>
        <begin position="355"/>
        <end position="382"/>
    </location>
</feature>
<evidence type="ECO:0000256" key="1">
    <source>
        <dbReference type="ARBA" id="ARBA00003767"/>
    </source>
</evidence>
<dbReference type="PROSITE" id="PS50157">
    <property type="entry name" value="ZINC_FINGER_C2H2_2"/>
    <property type="match status" value="5"/>
</dbReference>
<evidence type="ECO:0000256" key="6">
    <source>
        <dbReference type="ARBA" id="ARBA00022771"/>
    </source>
</evidence>
<dbReference type="SUPFAM" id="SSF57667">
    <property type="entry name" value="beta-beta-alpha zinc fingers"/>
    <property type="match status" value="3"/>
</dbReference>
<evidence type="ECO:0000256" key="5">
    <source>
        <dbReference type="ARBA" id="ARBA00022737"/>
    </source>
</evidence>
<keyword evidence="4" id="KW-0479">Metal-binding</keyword>
<dbReference type="InterPro" id="IPR036236">
    <property type="entry name" value="Znf_C2H2_sf"/>
</dbReference>
<evidence type="ECO:0000313" key="14">
    <source>
        <dbReference type="Proteomes" id="UP000299084"/>
    </source>
</evidence>
<keyword evidence="6 10" id="KW-0863">Zinc-finger</keyword>
<evidence type="ECO:0000256" key="11">
    <source>
        <dbReference type="SAM" id="MobiDB-lite"/>
    </source>
</evidence>
<dbReference type="PANTHER" id="PTHR23235">
    <property type="entry name" value="KRUEPPEL-LIKE TRANSCRIPTION FACTOR"/>
    <property type="match status" value="1"/>
</dbReference>
<keyword evidence="8" id="KW-0238">DNA-binding</keyword>
<feature type="domain" description="C2H2-type" evidence="12">
    <location>
        <begin position="383"/>
        <end position="410"/>
    </location>
</feature>
<reference evidence="13 14" key="1">
    <citation type="journal article" date="2019" name="Mol. Ecol. Resour.">
        <title>Improving Illumina assemblies with Hi-C and long reads: an example with the North African dromedary.</title>
        <authorList>
            <person name="Elbers J.P."/>
            <person name="Rogers M.F."/>
            <person name="Perelman P.L."/>
            <person name="Proskuryakova A.A."/>
            <person name="Serdyukova N.A."/>
            <person name="Johnson W.E."/>
            <person name="Horin P."/>
            <person name="Corander J."/>
            <person name="Murphy D."/>
            <person name="Burger P.A."/>
        </authorList>
    </citation>
    <scope>NUCLEOTIDE SEQUENCE [LARGE SCALE GENOMIC DNA]</scope>
    <source>
        <strain evidence="13">Drom800</strain>
        <tissue evidence="13">Blood</tissue>
    </source>
</reference>
<accession>A0A5N4DUY7</accession>
<dbReference type="Gene3D" id="3.30.160.60">
    <property type="entry name" value="Classic Zinc Finger"/>
    <property type="match status" value="5"/>
</dbReference>
<evidence type="ECO:0000256" key="8">
    <source>
        <dbReference type="ARBA" id="ARBA00023125"/>
    </source>
</evidence>
<dbReference type="GO" id="GO:0000981">
    <property type="term" value="F:DNA-binding transcription factor activity, RNA polymerase II-specific"/>
    <property type="evidence" value="ECO:0007669"/>
    <property type="project" value="TreeGrafter"/>
</dbReference>
<dbReference type="Proteomes" id="UP000299084">
    <property type="component" value="Unassembled WGS sequence"/>
</dbReference>
<comment type="function">
    <text evidence="1">May be involved in transcriptional regulation.</text>
</comment>
<dbReference type="FunFam" id="3.30.160.60:FF:000874">
    <property type="entry name" value="zinc finger protein 235 isoform X1"/>
    <property type="match status" value="2"/>
</dbReference>
<evidence type="ECO:0000256" key="4">
    <source>
        <dbReference type="ARBA" id="ARBA00022723"/>
    </source>
</evidence>
<organism evidence="13 14">
    <name type="scientific">Camelus dromedarius</name>
    <name type="common">Dromedary</name>
    <name type="synonym">Arabian camel</name>
    <dbReference type="NCBI Taxonomy" id="9838"/>
    <lineage>
        <taxon>Eukaryota</taxon>
        <taxon>Metazoa</taxon>
        <taxon>Chordata</taxon>
        <taxon>Craniata</taxon>
        <taxon>Vertebrata</taxon>
        <taxon>Euteleostomi</taxon>
        <taxon>Mammalia</taxon>
        <taxon>Eutheria</taxon>
        <taxon>Laurasiatheria</taxon>
        <taxon>Artiodactyla</taxon>
        <taxon>Tylopoda</taxon>
        <taxon>Camelidae</taxon>
        <taxon>Camelus</taxon>
    </lineage>
</organism>